<name>B6K2P6_SCHJY</name>
<dbReference type="EMBL" id="KE651166">
    <property type="protein sequence ID" value="EEB07427.1"/>
    <property type="molecule type" value="Genomic_DNA"/>
</dbReference>
<keyword evidence="3" id="KW-1185">Reference proteome</keyword>
<dbReference type="RefSeq" id="XP_002173720.1">
    <property type="nucleotide sequence ID" value="XM_002173684.2"/>
</dbReference>
<dbReference type="AlphaFoldDB" id="B6K2P6"/>
<dbReference type="SUPFAM" id="SSF54236">
    <property type="entry name" value="Ubiquitin-like"/>
    <property type="match status" value="1"/>
</dbReference>
<evidence type="ECO:0000313" key="2">
    <source>
        <dbReference type="EMBL" id="EEB07427.1"/>
    </source>
</evidence>
<dbReference type="JaponicusDB" id="SJAG_02512"/>
<feature type="domain" description="Ubiquitin-like" evidence="1">
    <location>
        <begin position="61"/>
        <end position="119"/>
    </location>
</feature>
<evidence type="ECO:0000259" key="1">
    <source>
        <dbReference type="PROSITE" id="PS50053"/>
    </source>
</evidence>
<protein>
    <recommendedName>
        <fullName evidence="1">Ubiquitin-like domain-containing protein</fullName>
    </recommendedName>
</protein>
<organism evidence="2 3">
    <name type="scientific">Schizosaccharomyces japonicus (strain yFS275 / FY16936)</name>
    <name type="common">Fission yeast</name>
    <dbReference type="NCBI Taxonomy" id="402676"/>
    <lineage>
        <taxon>Eukaryota</taxon>
        <taxon>Fungi</taxon>
        <taxon>Dikarya</taxon>
        <taxon>Ascomycota</taxon>
        <taxon>Taphrinomycotina</taxon>
        <taxon>Schizosaccharomycetes</taxon>
        <taxon>Schizosaccharomycetales</taxon>
        <taxon>Schizosaccharomycetaceae</taxon>
        <taxon>Schizosaccharomyces</taxon>
    </lineage>
</organism>
<dbReference type="InterPro" id="IPR029071">
    <property type="entry name" value="Ubiquitin-like_domsf"/>
</dbReference>
<dbReference type="Pfam" id="PF00240">
    <property type="entry name" value="ubiquitin"/>
    <property type="match status" value="1"/>
</dbReference>
<dbReference type="Gene3D" id="3.10.20.90">
    <property type="entry name" value="Phosphatidylinositol 3-kinase Catalytic Subunit, Chain A, domain 1"/>
    <property type="match status" value="1"/>
</dbReference>
<dbReference type="VEuPathDB" id="FungiDB:SJAG_02512"/>
<dbReference type="CDD" id="cd17039">
    <property type="entry name" value="Ubl_ubiquitin_like"/>
    <property type="match status" value="1"/>
</dbReference>
<gene>
    <name evidence="2" type="ORF">SJAG_02512</name>
</gene>
<reference evidence="2 3" key="1">
    <citation type="journal article" date="2011" name="Science">
        <title>Comparative functional genomics of the fission yeasts.</title>
        <authorList>
            <person name="Rhind N."/>
            <person name="Chen Z."/>
            <person name="Yassour M."/>
            <person name="Thompson D.A."/>
            <person name="Haas B.J."/>
            <person name="Habib N."/>
            <person name="Wapinski I."/>
            <person name="Roy S."/>
            <person name="Lin M.F."/>
            <person name="Heiman D.I."/>
            <person name="Young S.K."/>
            <person name="Furuya K."/>
            <person name="Guo Y."/>
            <person name="Pidoux A."/>
            <person name="Chen H.M."/>
            <person name="Robbertse B."/>
            <person name="Goldberg J.M."/>
            <person name="Aoki K."/>
            <person name="Bayne E.H."/>
            <person name="Berlin A.M."/>
            <person name="Desjardins C.A."/>
            <person name="Dobbs E."/>
            <person name="Dukaj L."/>
            <person name="Fan L."/>
            <person name="FitzGerald M.G."/>
            <person name="French C."/>
            <person name="Gujja S."/>
            <person name="Hansen K."/>
            <person name="Keifenheim D."/>
            <person name="Levin J.Z."/>
            <person name="Mosher R.A."/>
            <person name="Mueller C.A."/>
            <person name="Pfiffner J."/>
            <person name="Priest M."/>
            <person name="Russ C."/>
            <person name="Smialowska A."/>
            <person name="Swoboda P."/>
            <person name="Sykes S.M."/>
            <person name="Vaughn M."/>
            <person name="Vengrova S."/>
            <person name="Yoder R."/>
            <person name="Zeng Q."/>
            <person name="Allshire R."/>
            <person name="Baulcombe D."/>
            <person name="Birren B.W."/>
            <person name="Brown W."/>
            <person name="Ekwall K."/>
            <person name="Kellis M."/>
            <person name="Leatherwood J."/>
            <person name="Levin H."/>
            <person name="Margalit H."/>
            <person name="Martienssen R."/>
            <person name="Nieduszynski C.A."/>
            <person name="Spatafora J.W."/>
            <person name="Friedman N."/>
            <person name="Dalgaard J.Z."/>
            <person name="Baumann P."/>
            <person name="Niki H."/>
            <person name="Regev A."/>
            <person name="Nusbaum C."/>
        </authorList>
    </citation>
    <scope>NUCLEOTIDE SEQUENCE [LARGE SCALE GENOMIC DNA]</scope>
    <source>
        <strain evidence="3">yFS275 / FY16936</strain>
    </source>
</reference>
<dbReference type="Proteomes" id="UP000001744">
    <property type="component" value="Unassembled WGS sequence"/>
</dbReference>
<accession>B6K2P6</accession>
<evidence type="ECO:0000313" key="3">
    <source>
        <dbReference type="Proteomes" id="UP000001744"/>
    </source>
</evidence>
<dbReference type="HOGENOM" id="CLU_1886943_0_0_1"/>
<dbReference type="InterPro" id="IPR000626">
    <property type="entry name" value="Ubiquitin-like_dom"/>
</dbReference>
<sequence>MSQLEIVNSALAELKKYPVKHDFETRPAIPGPFTNTVKLELPKATFRYVERKTSKQGSDSTGVTIRRIATSDVQNVDISSHSTVYQLKEQLSNSFHIPLANVKLLVEGKLLADTSVLDDVLVNTEVNDIQLVLVQ</sequence>
<dbReference type="GeneID" id="7051140"/>
<dbReference type="OrthoDB" id="417450at2759"/>
<dbReference type="PROSITE" id="PS50053">
    <property type="entry name" value="UBIQUITIN_2"/>
    <property type="match status" value="1"/>
</dbReference>
<proteinExistence type="predicted"/>